<keyword evidence="16" id="KW-1185">Reference proteome</keyword>
<dbReference type="GO" id="GO:0008420">
    <property type="term" value="F:RNA polymerase II CTD heptapeptide repeat phosphatase activity"/>
    <property type="evidence" value="ECO:0007669"/>
    <property type="project" value="UniProtKB-UniRule"/>
</dbReference>
<keyword evidence="7 12" id="KW-0904">Protein phosphatase</keyword>
<dbReference type="InterPro" id="IPR039693">
    <property type="entry name" value="Rtr1/RPAP2"/>
</dbReference>
<feature type="region of interest" description="Disordered" evidence="13">
    <location>
        <begin position="226"/>
        <end position="289"/>
    </location>
</feature>
<evidence type="ECO:0000256" key="7">
    <source>
        <dbReference type="ARBA" id="ARBA00022912"/>
    </source>
</evidence>
<dbReference type="Pfam" id="PF04181">
    <property type="entry name" value="RPAP2_Rtr1"/>
    <property type="match status" value="1"/>
</dbReference>
<sequence length="669" mass="74626">MGKSQPPPQQQPPVSVKDTVYKLQLALLDGVKTLDHLYLAGSIISRSDYNDVVTERTIADHCGYPLCPNALPPESSRPRKGHYRISLKEHKVYDLHETYMYCSSSCLIESKAFAQSLSEERCDVLDYDKVERVLRAFGDVDFDKGEVGLGGIKEKSEADSGDLGISKLKIEEKSEVQLGDVGVVGPSNAIEGYFPHNQRICKPLGSKKNKKAYLMLAQVASDEYSVSKIPPSSGGNGCETKVKESEGKVSHIKKDYENKSRKSRWERSTISKEDDAGVQEAPSTSETSQTVLNRIIKEAREEFHGDKAEKSNEMNGYDTFDSIHKPLFKPSAENGVGCSVTWSDEKIDSTKSKNVSEVREVQGAKEGSGVLGNLELQDNECLESAEFCAMGLREAAEAVTSGESDVNGAVSSAGIILLPRPDGVDEEEPNEDIDMLEPEQAPLQPRNPGIPNFDLFDSEDTWFDDPPEGFSLTLSPFLTMWNSLFTWITSSTLAYIYGRDERFHEEFLSINGKEYPRKIVLAGGHSSEIKKTLAESLAPTLPGVVSQLRLPTPVSSLEQEMSRMLGTMTFVDALPAFRMKQWKVVVLLFLEGLSVCRIPALGPCMPDRRMLFHKVRPHVGWFRDNYRKLRAYEGSYNTPRPSTRILSSEWCLMARMVDFKLSQPTHHIW</sequence>
<evidence type="ECO:0000256" key="8">
    <source>
        <dbReference type="ARBA" id="ARBA00023242"/>
    </source>
</evidence>
<feature type="compositionally biased region" description="Basic and acidic residues" evidence="13">
    <location>
        <begin position="240"/>
        <end position="275"/>
    </location>
</feature>
<dbReference type="Proteomes" id="UP000327157">
    <property type="component" value="Chromosome 4"/>
</dbReference>
<evidence type="ECO:0000256" key="5">
    <source>
        <dbReference type="ARBA" id="ARBA00022801"/>
    </source>
</evidence>
<evidence type="ECO:0000256" key="12">
    <source>
        <dbReference type="RuleBase" id="RU367080"/>
    </source>
</evidence>
<dbReference type="AlphaFoldDB" id="A0A5N5H8F0"/>
<evidence type="ECO:0000313" key="15">
    <source>
        <dbReference type="EMBL" id="KAB2621680.1"/>
    </source>
</evidence>
<dbReference type="OrthoDB" id="2590500at2759"/>
<comment type="function">
    <text evidence="12">Putative RNA polymerase II subunit B1 C-terminal domain (CTD) phosphatase involved in RNA polymerase II transcription regulation.</text>
</comment>
<evidence type="ECO:0000313" key="16">
    <source>
        <dbReference type="Proteomes" id="UP000327157"/>
    </source>
</evidence>
<dbReference type="InterPro" id="IPR007308">
    <property type="entry name" value="Rtr1/RPAP2_dom"/>
</dbReference>
<keyword evidence="5 12" id="KW-0378">Hydrolase</keyword>
<evidence type="ECO:0000256" key="1">
    <source>
        <dbReference type="ARBA" id="ARBA00004123"/>
    </source>
</evidence>
<comment type="caution">
    <text evidence="15">The sequence shown here is derived from an EMBL/GenBank/DDBJ whole genome shotgun (WGS) entry which is preliminary data.</text>
</comment>
<protein>
    <recommendedName>
        <fullName evidence="12">RNA polymerase II subunit B1 CTD phosphatase RPAP2 homolog</fullName>
        <ecNumber evidence="12">3.1.3.16</ecNumber>
    </recommendedName>
</protein>
<dbReference type="GO" id="GO:0005737">
    <property type="term" value="C:cytoplasm"/>
    <property type="evidence" value="ECO:0007669"/>
    <property type="project" value="TreeGrafter"/>
</dbReference>
<dbReference type="EMBL" id="SMOL01000231">
    <property type="protein sequence ID" value="KAB2621680.1"/>
    <property type="molecule type" value="Genomic_DNA"/>
</dbReference>
<keyword evidence="8 12" id="KW-0539">Nucleus</keyword>
<comment type="catalytic activity">
    <reaction evidence="10 12">
        <text>O-phospho-L-threonyl-[protein] + H2O = L-threonyl-[protein] + phosphate</text>
        <dbReference type="Rhea" id="RHEA:47004"/>
        <dbReference type="Rhea" id="RHEA-COMP:11060"/>
        <dbReference type="Rhea" id="RHEA-COMP:11605"/>
        <dbReference type="ChEBI" id="CHEBI:15377"/>
        <dbReference type="ChEBI" id="CHEBI:30013"/>
        <dbReference type="ChEBI" id="CHEBI:43474"/>
        <dbReference type="ChEBI" id="CHEBI:61977"/>
        <dbReference type="EC" id="3.1.3.16"/>
    </reaction>
</comment>
<dbReference type="EC" id="3.1.3.16" evidence="12"/>
<evidence type="ECO:0000256" key="6">
    <source>
        <dbReference type="ARBA" id="ARBA00022833"/>
    </source>
</evidence>
<dbReference type="GO" id="GO:0008270">
    <property type="term" value="F:zinc ion binding"/>
    <property type="evidence" value="ECO:0007669"/>
    <property type="project" value="UniProtKB-KW"/>
</dbReference>
<proteinExistence type="inferred from homology"/>
<dbReference type="PANTHER" id="PTHR14732">
    <property type="entry name" value="RNA POLYMERASE II SUBUNIT B1 CTD PHOSPHATASE RPAP2-RELATED"/>
    <property type="match status" value="1"/>
</dbReference>
<evidence type="ECO:0000256" key="4">
    <source>
        <dbReference type="ARBA" id="ARBA00022771"/>
    </source>
</evidence>
<evidence type="ECO:0000256" key="11">
    <source>
        <dbReference type="PROSITE-ProRule" id="PRU00812"/>
    </source>
</evidence>
<reference evidence="15 16" key="3">
    <citation type="submission" date="2019-11" db="EMBL/GenBank/DDBJ databases">
        <title>A de novo genome assembly of a pear dwarfing rootstock.</title>
        <authorList>
            <person name="Wang F."/>
            <person name="Wang J."/>
            <person name="Li S."/>
            <person name="Zhang Y."/>
            <person name="Fang M."/>
            <person name="Ma L."/>
            <person name="Zhao Y."/>
            <person name="Jiang S."/>
        </authorList>
    </citation>
    <scope>NUCLEOTIDE SEQUENCE [LARGE SCALE GENOMIC DNA]</scope>
    <source>
        <strain evidence="15">S2</strain>
        <tissue evidence="15">Leaf</tissue>
    </source>
</reference>
<dbReference type="GO" id="GO:0005634">
    <property type="term" value="C:nucleus"/>
    <property type="evidence" value="ECO:0007669"/>
    <property type="project" value="UniProtKB-SubCell"/>
</dbReference>
<comment type="similarity">
    <text evidence="2 11 12">Belongs to the RPAP2 family.</text>
</comment>
<keyword evidence="3 12" id="KW-0479">Metal-binding</keyword>
<organism evidence="15 16">
    <name type="scientific">Pyrus ussuriensis x Pyrus communis</name>
    <dbReference type="NCBI Taxonomy" id="2448454"/>
    <lineage>
        <taxon>Eukaryota</taxon>
        <taxon>Viridiplantae</taxon>
        <taxon>Streptophyta</taxon>
        <taxon>Embryophyta</taxon>
        <taxon>Tracheophyta</taxon>
        <taxon>Spermatophyta</taxon>
        <taxon>Magnoliopsida</taxon>
        <taxon>eudicotyledons</taxon>
        <taxon>Gunneridae</taxon>
        <taxon>Pentapetalae</taxon>
        <taxon>rosids</taxon>
        <taxon>fabids</taxon>
        <taxon>Rosales</taxon>
        <taxon>Rosaceae</taxon>
        <taxon>Amygdaloideae</taxon>
        <taxon>Maleae</taxon>
        <taxon>Pyrus</taxon>
    </lineage>
</organism>
<evidence type="ECO:0000259" key="14">
    <source>
        <dbReference type="PROSITE" id="PS51479"/>
    </source>
</evidence>
<evidence type="ECO:0000256" key="10">
    <source>
        <dbReference type="ARBA" id="ARBA00048336"/>
    </source>
</evidence>
<name>A0A5N5H8F0_9ROSA</name>
<keyword evidence="4 12" id="KW-0863">Zinc-finger</keyword>
<dbReference type="PROSITE" id="PS51479">
    <property type="entry name" value="ZF_RTR1"/>
    <property type="match status" value="1"/>
</dbReference>
<gene>
    <name evidence="15" type="ORF">D8674_023862</name>
</gene>
<evidence type="ECO:0000256" key="3">
    <source>
        <dbReference type="ARBA" id="ARBA00022723"/>
    </source>
</evidence>
<feature type="domain" description="RTR1-type" evidence="14">
    <location>
        <begin position="39"/>
        <end position="126"/>
    </location>
</feature>
<evidence type="ECO:0000256" key="13">
    <source>
        <dbReference type="SAM" id="MobiDB-lite"/>
    </source>
</evidence>
<evidence type="ECO:0000256" key="9">
    <source>
        <dbReference type="ARBA" id="ARBA00047761"/>
    </source>
</evidence>
<accession>A0A5N5H8F0</accession>
<comment type="catalytic activity">
    <reaction evidence="9 12">
        <text>O-phospho-L-seryl-[protein] + H2O = L-seryl-[protein] + phosphate</text>
        <dbReference type="Rhea" id="RHEA:20629"/>
        <dbReference type="Rhea" id="RHEA-COMP:9863"/>
        <dbReference type="Rhea" id="RHEA-COMP:11604"/>
        <dbReference type="ChEBI" id="CHEBI:15377"/>
        <dbReference type="ChEBI" id="CHEBI:29999"/>
        <dbReference type="ChEBI" id="CHEBI:43474"/>
        <dbReference type="ChEBI" id="CHEBI:83421"/>
        <dbReference type="EC" id="3.1.3.16"/>
    </reaction>
</comment>
<keyword evidence="6 12" id="KW-0862">Zinc</keyword>
<reference evidence="16" key="2">
    <citation type="submission" date="2019-10" db="EMBL/GenBank/DDBJ databases">
        <title>A de novo genome assembly of a pear dwarfing rootstock.</title>
        <authorList>
            <person name="Wang F."/>
            <person name="Wang J."/>
            <person name="Li S."/>
            <person name="Zhang Y."/>
            <person name="Fang M."/>
            <person name="Ma L."/>
            <person name="Zhao Y."/>
            <person name="Jiang S."/>
        </authorList>
    </citation>
    <scope>NUCLEOTIDE SEQUENCE [LARGE SCALE GENOMIC DNA]</scope>
</reference>
<reference evidence="15 16" key="1">
    <citation type="submission" date="2019-09" db="EMBL/GenBank/DDBJ databases">
        <authorList>
            <person name="Ou C."/>
        </authorList>
    </citation>
    <scope>NUCLEOTIDE SEQUENCE [LARGE SCALE GENOMIC DNA]</scope>
    <source>
        <strain evidence="15">S2</strain>
        <tissue evidence="15">Leaf</tissue>
    </source>
</reference>
<comment type="subcellular location">
    <subcellularLocation>
        <location evidence="1 12">Nucleus</location>
    </subcellularLocation>
</comment>
<dbReference type="GO" id="GO:0043175">
    <property type="term" value="F:RNA polymerase core enzyme binding"/>
    <property type="evidence" value="ECO:0007669"/>
    <property type="project" value="UniProtKB-UniRule"/>
</dbReference>
<dbReference type="InterPro" id="IPR038534">
    <property type="entry name" value="Rtr1/RPAP2_sf"/>
</dbReference>
<dbReference type="Gene3D" id="1.25.40.820">
    <property type="match status" value="1"/>
</dbReference>
<dbReference type="PANTHER" id="PTHR14732:SF0">
    <property type="entry name" value="RNA POLYMERASE II SUBUNIT B1 CTD PHOSPHATASE RPAP2-RELATED"/>
    <property type="match status" value="1"/>
</dbReference>
<evidence type="ECO:0000256" key="2">
    <source>
        <dbReference type="ARBA" id="ARBA00005676"/>
    </source>
</evidence>